<name>A0AAP8HX58_ECOLX</name>
<evidence type="ECO:0000256" key="1">
    <source>
        <dbReference type="SAM" id="Phobius"/>
    </source>
</evidence>
<accession>A0AAP8HX58</accession>
<evidence type="ECO:0000313" key="2">
    <source>
        <dbReference type="EMBL" id="PKD83712.1"/>
    </source>
</evidence>
<gene>
    <name evidence="2" type="ORF">CWS33_27070</name>
</gene>
<keyword evidence="1" id="KW-0472">Membrane</keyword>
<proteinExistence type="predicted"/>
<reference evidence="2 3" key="1">
    <citation type="submission" date="2017-12" db="EMBL/GenBank/DDBJ databases">
        <title>Rapid rising of carbapenem-resistant Enterobacteriaceae(CRE) and emergence of colistin resistance genemcr-1 in CRE in the hospital of Henan, China.</title>
        <authorList>
            <person name="Sun Q."/>
            <person name="Zhang R."/>
            <person name="Li Y."/>
            <person name="Shen Y."/>
            <person name="Zhang Y."/>
            <person name="Yang J."/>
            <person name="Shu L."/>
            <person name="Zhou H."/>
            <person name="Wang Y."/>
            <person name="Wang B."/>
            <person name="Shen Z."/>
        </authorList>
    </citation>
    <scope>NUCLEOTIDE SEQUENCE [LARGE SCALE GENOMIC DNA]</scope>
    <source>
        <strain evidence="2 3">3512</strain>
    </source>
</reference>
<sequence length="65" mass="7514">MEMGHEKHKSLRVFMFDLYDVLKAKIVGYTVWKAVIVLSTLSVGHVMAIGFVIFMGFLLIRELKR</sequence>
<comment type="caution">
    <text evidence="2">The sequence shown here is derived from an EMBL/GenBank/DDBJ whole genome shotgun (WGS) entry which is preliminary data.</text>
</comment>
<feature type="transmembrane region" description="Helical" evidence="1">
    <location>
        <begin position="35"/>
        <end position="60"/>
    </location>
</feature>
<dbReference type="EMBL" id="PITP01000072">
    <property type="protein sequence ID" value="PKD83712.1"/>
    <property type="molecule type" value="Genomic_DNA"/>
</dbReference>
<organism evidence="2 3">
    <name type="scientific">Escherichia coli</name>
    <dbReference type="NCBI Taxonomy" id="562"/>
    <lineage>
        <taxon>Bacteria</taxon>
        <taxon>Pseudomonadati</taxon>
        <taxon>Pseudomonadota</taxon>
        <taxon>Gammaproteobacteria</taxon>
        <taxon>Enterobacterales</taxon>
        <taxon>Enterobacteriaceae</taxon>
        <taxon>Escherichia</taxon>
    </lineage>
</organism>
<evidence type="ECO:0000313" key="3">
    <source>
        <dbReference type="Proteomes" id="UP000233549"/>
    </source>
</evidence>
<dbReference type="Proteomes" id="UP000233549">
    <property type="component" value="Unassembled WGS sequence"/>
</dbReference>
<dbReference type="AlphaFoldDB" id="A0AAP8HX58"/>
<protein>
    <submittedName>
        <fullName evidence="2">Uncharacterized protein</fullName>
    </submittedName>
</protein>
<keyword evidence="1" id="KW-0812">Transmembrane</keyword>
<keyword evidence="1" id="KW-1133">Transmembrane helix</keyword>